<protein>
    <submittedName>
        <fullName evidence="1">Uncharacterized protein</fullName>
    </submittedName>
</protein>
<sequence length="27" mass="2907">MNAISRSLRPWHTCVLSAGCVGLFSSN</sequence>
<organism evidence="1">
    <name type="scientific">Rhizophora mucronata</name>
    <name type="common">Asiatic mangrove</name>
    <dbReference type="NCBI Taxonomy" id="61149"/>
    <lineage>
        <taxon>Eukaryota</taxon>
        <taxon>Viridiplantae</taxon>
        <taxon>Streptophyta</taxon>
        <taxon>Embryophyta</taxon>
        <taxon>Tracheophyta</taxon>
        <taxon>Spermatophyta</taxon>
        <taxon>Magnoliopsida</taxon>
        <taxon>eudicotyledons</taxon>
        <taxon>Gunneridae</taxon>
        <taxon>Pentapetalae</taxon>
        <taxon>rosids</taxon>
        <taxon>fabids</taxon>
        <taxon>Malpighiales</taxon>
        <taxon>Rhizophoraceae</taxon>
        <taxon>Rhizophora</taxon>
    </lineage>
</organism>
<name>A0A2P2P9J5_RHIMU</name>
<proteinExistence type="predicted"/>
<reference evidence="1" key="1">
    <citation type="submission" date="2018-02" db="EMBL/GenBank/DDBJ databases">
        <title>Rhizophora mucronata_Transcriptome.</title>
        <authorList>
            <person name="Meera S.P."/>
            <person name="Sreeshan A."/>
            <person name="Augustine A."/>
        </authorList>
    </citation>
    <scope>NUCLEOTIDE SEQUENCE</scope>
    <source>
        <tissue evidence="1">Leaf</tissue>
    </source>
</reference>
<dbReference type="AlphaFoldDB" id="A0A2P2P9J5"/>
<dbReference type="PROSITE" id="PS51257">
    <property type="entry name" value="PROKAR_LIPOPROTEIN"/>
    <property type="match status" value="1"/>
</dbReference>
<dbReference type="EMBL" id="GGEC01070952">
    <property type="protein sequence ID" value="MBX51436.1"/>
    <property type="molecule type" value="Transcribed_RNA"/>
</dbReference>
<accession>A0A2P2P9J5</accession>
<evidence type="ECO:0000313" key="1">
    <source>
        <dbReference type="EMBL" id="MBX51436.1"/>
    </source>
</evidence>